<dbReference type="InterPro" id="IPR001173">
    <property type="entry name" value="Glyco_trans_2-like"/>
</dbReference>
<dbReference type="OrthoDB" id="9785185at2"/>
<proteinExistence type="predicted"/>
<organism evidence="2 3">
    <name type="scientific">Acetoanaerobium noterae</name>
    <dbReference type="NCBI Taxonomy" id="745369"/>
    <lineage>
        <taxon>Bacteria</taxon>
        <taxon>Bacillati</taxon>
        <taxon>Bacillota</taxon>
        <taxon>Clostridia</taxon>
        <taxon>Peptostreptococcales</taxon>
        <taxon>Filifactoraceae</taxon>
        <taxon>Acetoanaerobium</taxon>
    </lineage>
</organism>
<dbReference type="EMBL" id="FUYN01000002">
    <property type="protein sequence ID" value="SKB40397.1"/>
    <property type="molecule type" value="Genomic_DNA"/>
</dbReference>
<dbReference type="PANTHER" id="PTHR22916">
    <property type="entry name" value="GLYCOSYLTRANSFERASE"/>
    <property type="match status" value="1"/>
</dbReference>
<feature type="domain" description="Glycosyltransferase 2-like" evidence="1">
    <location>
        <begin position="5"/>
        <end position="129"/>
    </location>
</feature>
<keyword evidence="2" id="KW-0808">Transferase</keyword>
<evidence type="ECO:0000259" key="1">
    <source>
        <dbReference type="Pfam" id="PF00535"/>
    </source>
</evidence>
<evidence type="ECO:0000313" key="3">
    <source>
        <dbReference type="Proteomes" id="UP000243406"/>
    </source>
</evidence>
<dbReference type="GO" id="GO:0016758">
    <property type="term" value="F:hexosyltransferase activity"/>
    <property type="evidence" value="ECO:0007669"/>
    <property type="project" value="UniProtKB-ARBA"/>
</dbReference>
<gene>
    <name evidence="2" type="ORF">SAMN02745120_1310</name>
</gene>
<evidence type="ECO:0000313" key="2">
    <source>
        <dbReference type="EMBL" id="SKB40397.1"/>
    </source>
</evidence>
<dbReference type="AlphaFoldDB" id="A0A1T5B012"/>
<dbReference type="SUPFAM" id="SSF53448">
    <property type="entry name" value="Nucleotide-diphospho-sugar transferases"/>
    <property type="match status" value="1"/>
</dbReference>
<sequence length="312" mass="36316">MIDLSIVMVTYNHEKYVKDAIESILMQWTQYKYEILIGDDSSEDTTAKILGEYQELYPDKIRLIKRTENIGATKNLHDLLLKTKGRYIAYLEGDDFWSDNGKIEKQISLLECGFYFGIAHANYRVDMKGNIFGETCYFDEPTEITINDLLKTSGIFHTATLMHKNFFLNSDLDFSIIFEAHKLISDYTIACLCLNNGPILYIPDKLSSYRENLSNNGGNASAIIRRNMIGEYEEIITMYSKLESYFDKKYNFDYTKAVRALELISTYLVKKNTTLKHISGFTRKLSYKTKLFTIHLFVRKLCSYIRKKLIVF</sequence>
<reference evidence="3" key="1">
    <citation type="submission" date="2017-02" db="EMBL/GenBank/DDBJ databases">
        <authorList>
            <person name="Varghese N."/>
            <person name="Submissions S."/>
        </authorList>
    </citation>
    <scope>NUCLEOTIDE SEQUENCE [LARGE SCALE GENOMIC DNA]</scope>
    <source>
        <strain evidence="3">ATCC 35199</strain>
    </source>
</reference>
<dbReference type="Gene3D" id="3.90.550.10">
    <property type="entry name" value="Spore Coat Polysaccharide Biosynthesis Protein SpsA, Chain A"/>
    <property type="match status" value="1"/>
</dbReference>
<accession>A0A1T5B012</accession>
<dbReference type="RefSeq" id="WP_079589202.1">
    <property type="nucleotide sequence ID" value="NZ_FUYN01000002.1"/>
</dbReference>
<keyword evidence="3" id="KW-1185">Reference proteome</keyword>
<dbReference type="InterPro" id="IPR029044">
    <property type="entry name" value="Nucleotide-diphossugar_trans"/>
</dbReference>
<protein>
    <submittedName>
        <fullName evidence="2">Glycosyl transferase family 2</fullName>
    </submittedName>
</protein>
<dbReference type="Proteomes" id="UP000243406">
    <property type="component" value="Unassembled WGS sequence"/>
</dbReference>
<dbReference type="Pfam" id="PF00535">
    <property type="entry name" value="Glycos_transf_2"/>
    <property type="match status" value="1"/>
</dbReference>
<name>A0A1T5B012_9FIRM</name>
<dbReference type="PANTHER" id="PTHR22916:SF3">
    <property type="entry name" value="UDP-GLCNAC:BETAGAL BETA-1,3-N-ACETYLGLUCOSAMINYLTRANSFERASE-LIKE PROTEIN 1"/>
    <property type="match status" value="1"/>
</dbReference>